<evidence type="ECO:0000256" key="5">
    <source>
        <dbReference type="ARBA" id="ARBA00022729"/>
    </source>
</evidence>
<feature type="active site" description="Charge relay system" evidence="9 10">
    <location>
        <position position="160"/>
    </location>
</feature>
<dbReference type="Gene3D" id="3.30.70.80">
    <property type="entry name" value="Peptidase S8 propeptide/proteinase inhibitor I9"/>
    <property type="match status" value="1"/>
</dbReference>
<protein>
    <submittedName>
        <fullName evidence="16">Uncharacterized protein</fullName>
    </submittedName>
</protein>
<dbReference type="Pfam" id="PF02225">
    <property type="entry name" value="PA"/>
    <property type="match status" value="1"/>
</dbReference>
<dbReference type="AlphaFoldDB" id="A0A9P1EM75"/>
<evidence type="ECO:0000256" key="6">
    <source>
        <dbReference type="ARBA" id="ARBA00022801"/>
    </source>
</evidence>
<evidence type="ECO:0000259" key="13">
    <source>
        <dbReference type="Pfam" id="PF02225"/>
    </source>
</evidence>
<dbReference type="InterPro" id="IPR046450">
    <property type="entry name" value="PA_dom_sf"/>
</dbReference>
<dbReference type="Gene3D" id="3.40.50.200">
    <property type="entry name" value="Peptidase S8/S53 domain"/>
    <property type="match status" value="1"/>
</dbReference>
<evidence type="ECO:0000259" key="14">
    <source>
        <dbReference type="Pfam" id="PF05922"/>
    </source>
</evidence>
<feature type="signal peptide" evidence="11">
    <location>
        <begin position="1"/>
        <end position="26"/>
    </location>
</feature>
<evidence type="ECO:0000259" key="12">
    <source>
        <dbReference type="Pfam" id="PF00082"/>
    </source>
</evidence>
<evidence type="ECO:0000256" key="2">
    <source>
        <dbReference type="ARBA" id="ARBA00011073"/>
    </source>
</evidence>
<dbReference type="PRINTS" id="PR00723">
    <property type="entry name" value="SUBTILISIN"/>
</dbReference>
<dbReference type="InterPro" id="IPR045051">
    <property type="entry name" value="SBT"/>
</dbReference>
<dbReference type="PANTHER" id="PTHR10795">
    <property type="entry name" value="PROPROTEIN CONVERTASE SUBTILISIN/KEXIN"/>
    <property type="match status" value="1"/>
</dbReference>
<reference evidence="16" key="1">
    <citation type="submission" date="2022-07" db="EMBL/GenBank/DDBJ databases">
        <authorList>
            <person name="Macas J."/>
            <person name="Novak P."/>
            <person name="Neumann P."/>
        </authorList>
    </citation>
    <scope>NUCLEOTIDE SEQUENCE</scope>
</reference>
<keyword evidence="8" id="KW-0325">Glycoprotein</keyword>
<evidence type="ECO:0000259" key="15">
    <source>
        <dbReference type="Pfam" id="PF17766"/>
    </source>
</evidence>
<dbReference type="OrthoDB" id="206201at2759"/>
<feature type="domain" description="Inhibitor I9" evidence="14">
    <location>
        <begin position="33"/>
        <end position="125"/>
    </location>
</feature>
<dbReference type="Gene3D" id="3.50.30.30">
    <property type="match status" value="1"/>
</dbReference>
<dbReference type="InterPro" id="IPR034197">
    <property type="entry name" value="Peptidases_S8_3"/>
</dbReference>
<comment type="subcellular location">
    <subcellularLocation>
        <location evidence="1">Secreted</location>
    </subcellularLocation>
</comment>
<dbReference type="InterPro" id="IPR041469">
    <property type="entry name" value="Subtilisin-like_FN3"/>
</dbReference>
<dbReference type="InterPro" id="IPR010259">
    <property type="entry name" value="S8pro/Inhibitor_I9"/>
</dbReference>
<keyword evidence="5 11" id="KW-0732">Signal</keyword>
<dbReference type="SUPFAM" id="SSF52743">
    <property type="entry name" value="Subtilisin-like"/>
    <property type="match status" value="1"/>
</dbReference>
<gene>
    <name evidence="16" type="ORF">CEURO_LOCUS21459</name>
</gene>
<dbReference type="PROSITE" id="PS51892">
    <property type="entry name" value="SUBTILASE"/>
    <property type="match status" value="1"/>
</dbReference>
<evidence type="ECO:0000256" key="10">
    <source>
        <dbReference type="PROSITE-ProRule" id="PRU01240"/>
    </source>
</evidence>
<evidence type="ECO:0000313" key="16">
    <source>
        <dbReference type="EMBL" id="CAH9117223.1"/>
    </source>
</evidence>
<accession>A0A9P1EM75</accession>
<comment type="caution">
    <text evidence="16">The sequence shown here is derived from an EMBL/GenBank/DDBJ whole genome shotgun (WGS) entry which is preliminary data.</text>
</comment>
<keyword evidence="17" id="KW-1185">Reference proteome</keyword>
<dbReference type="InterPro" id="IPR000209">
    <property type="entry name" value="Peptidase_S8/S53_dom"/>
</dbReference>
<evidence type="ECO:0000256" key="11">
    <source>
        <dbReference type="SAM" id="SignalP"/>
    </source>
</evidence>
<dbReference type="PROSITE" id="PS00136">
    <property type="entry name" value="SUBTILASE_ASP"/>
    <property type="match status" value="1"/>
</dbReference>
<dbReference type="Proteomes" id="UP001152484">
    <property type="component" value="Unassembled WGS sequence"/>
</dbReference>
<evidence type="ECO:0000256" key="4">
    <source>
        <dbReference type="ARBA" id="ARBA00022670"/>
    </source>
</evidence>
<dbReference type="InterPro" id="IPR023827">
    <property type="entry name" value="Peptidase_S8_Asp-AS"/>
</dbReference>
<dbReference type="InterPro" id="IPR003137">
    <property type="entry name" value="PA_domain"/>
</dbReference>
<dbReference type="InterPro" id="IPR015500">
    <property type="entry name" value="Peptidase_S8_subtilisin-rel"/>
</dbReference>
<name>A0A9P1EM75_CUSEU</name>
<evidence type="ECO:0000256" key="7">
    <source>
        <dbReference type="ARBA" id="ARBA00022825"/>
    </source>
</evidence>
<dbReference type="Pfam" id="PF00082">
    <property type="entry name" value="Peptidase_S8"/>
    <property type="match status" value="1"/>
</dbReference>
<dbReference type="SUPFAM" id="SSF52025">
    <property type="entry name" value="PA domain"/>
    <property type="match status" value="1"/>
</dbReference>
<feature type="chain" id="PRO_5040228368" evidence="11">
    <location>
        <begin position="27"/>
        <end position="785"/>
    </location>
</feature>
<evidence type="ECO:0000256" key="8">
    <source>
        <dbReference type="ARBA" id="ARBA00023180"/>
    </source>
</evidence>
<dbReference type="Pfam" id="PF05922">
    <property type="entry name" value="Inhibitor_I9"/>
    <property type="match status" value="1"/>
</dbReference>
<dbReference type="CDD" id="cd04852">
    <property type="entry name" value="Peptidases_S8_3"/>
    <property type="match status" value="1"/>
</dbReference>
<dbReference type="CDD" id="cd02120">
    <property type="entry name" value="PA_subtilisin_like"/>
    <property type="match status" value="1"/>
</dbReference>
<feature type="domain" description="Peptidase S8/S53" evidence="12">
    <location>
        <begin position="151"/>
        <end position="587"/>
    </location>
</feature>
<keyword evidence="3" id="KW-0964">Secreted</keyword>
<organism evidence="16 17">
    <name type="scientific">Cuscuta europaea</name>
    <name type="common">European dodder</name>
    <dbReference type="NCBI Taxonomy" id="41803"/>
    <lineage>
        <taxon>Eukaryota</taxon>
        <taxon>Viridiplantae</taxon>
        <taxon>Streptophyta</taxon>
        <taxon>Embryophyta</taxon>
        <taxon>Tracheophyta</taxon>
        <taxon>Spermatophyta</taxon>
        <taxon>Magnoliopsida</taxon>
        <taxon>eudicotyledons</taxon>
        <taxon>Gunneridae</taxon>
        <taxon>Pentapetalae</taxon>
        <taxon>asterids</taxon>
        <taxon>lamiids</taxon>
        <taxon>Solanales</taxon>
        <taxon>Convolvulaceae</taxon>
        <taxon>Cuscuteae</taxon>
        <taxon>Cuscuta</taxon>
        <taxon>Cuscuta subgen. Cuscuta</taxon>
    </lineage>
</organism>
<keyword evidence="7 10" id="KW-0720">Serine protease</keyword>
<dbReference type="GO" id="GO:0004252">
    <property type="term" value="F:serine-type endopeptidase activity"/>
    <property type="evidence" value="ECO:0007669"/>
    <property type="project" value="UniProtKB-UniRule"/>
</dbReference>
<dbReference type="FunFam" id="3.50.30.30:FF:000005">
    <property type="entry name" value="subtilisin-like protease SBT1.5"/>
    <property type="match status" value="1"/>
</dbReference>
<feature type="active site" description="Charge relay system" evidence="9 10">
    <location>
        <position position="217"/>
    </location>
</feature>
<dbReference type="InterPro" id="IPR036852">
    <property type="entry name" value="Peptidase_S8/S53_dom_sf"/>
</dbReference>
<keyword evidence="6 10" id="KW-0378">Hydrolase</keyword>
<evidence type="ECO:0000256" key="9">
    <source>
        <dbReference type="PIRSR" id="PIRSR615500-1"/>
    </source>
</evidence>
<dbReference type="EMBL" id="CAMAPE010000073">
    <property type="protein sequence ID" value="CAH9117223.1"/>
    <property type="molecule type" value="Genomic_DNA"/>
</dbReference>
<dbReference type="Pfam" id="PF17766">
    <property type="entry name" value="fn3_6"/>
    <property type="match status" value="1"/>
</dbReference>
<evidence type="ECO:0000256" key="1">
    <source>
        <dbReference type="ARBA" id="ARBA00004613"/>
    </source>
</evidence>
<evidence type="ECO:0000313" key="17">
    <source>
        <dbReference type="Proteomes" id="UP001152484"/>
    </source>
</evidence>
<dbReference type="Gene3D" id="2.60.40.2310">
    <property type="match status" value="1"/>
</dbReference>
<evidence type="ECO:0000256" key="3">
    <source>
        <dbReference type="ARBA" id="ARBA00022525"/>
    </source>
</evidence>
<keyword evidence="4 10" id="KW-0645">Protease</keyword>
<comment type="similarity">
    <text evidence="2 10">Belongs to the peptidase S8 family.</text>
</comment>
<dbReference type="InterPro" id="IPR037045">
    <property type="entry name" value="S8pro/Inhibitor_I9_sf"/>
</dbReference>
<proteinExistence type="inferred from homology"/>
<dbReference type="GO" id="GO:0005576">
    <property type="term" value="C:extracellular region"/>
    <property type="evidence" value="ECO:0007669"/>
    <property type="project" value="UniProtKB-SubCell"/>
</dbReference>
<sequence>MAYNHNLSFLCVVVCLVLGGFHYSAARSDYEDTYIVHVKPFTAAAANGRRFTTLHHYHQSFVSDLTPSTAASGAESPPPPSPRILHSYRHVISGFAAKLTPGMVKEMSRKEGFVSAKPQKVYQLHTTHTPEFLGLLRQDGGGLWEKWGNYGKGVIIGVLDTGITPAHLSFSDEGMSPPPPKWKGKCEFNGTAAACNKKLIGARNYMVIGSSVDEEGHGTHTSSTAAGNFVKDASTLLGNAKGTASGMAPQAHVAMYKVCGSVGCVGSAILAGVDDAIEDGVDVLSVSLGAPAGLAFFEDVLAIVGFAATRKGIFVSCSAGNSGPSPQTVSNAAPWFLTVAASTIDRRIKATLVLGNEVELEGESAAQVDSPMPSLPLVYPGAISKSNRTAAAFCGSLNGTDVKGKVVLCDRGGDIGRVQKGEIVKAAGGAAMVLANDEPNGYSLWVDAHVLPATHISYNAGLKVKAYINSTSAPTATIEFKGTVLGEKDAPQVADFSSRGPCIATPGILKPDVIGPGVNIVAAWPVSVLDGNEIGTNSSKSSNFNMISGTSMACPHLSGIAALLKNAHPTWSPAAIKSAIMTTTYQDDLNGSKIVSDKTLAAADFFAMGAGHVNPERANDPGLVYDLQTNDYIPYLCGLNYTDQQVQMIVHENVSCSYFGRIPEAQLNYPSFAIHIGKSKLTYSRTVTNVGDAKSKYIAKITPIPGVDVQVEPQTLIFGEVNQKISYNITFTPTSKLFNNNDNKSVQGAISWVSEKNTVRSPIVVSPLSGLQSSINHEEVGIAVE</sequence>
<feature type="domain" description="Subtilisin-like protease fibronectin type-III" evidence="15">
    <location>
        <begin position="666"/>
        <end position="765"/>
    </location>
</feature>
<dbReference type="GO" id="GO:0006508">
    <property type="term" value="P:proteolysis"/>
    <property type="evidence" value="ECO:0007669"/>
    <property type="project" value="UniProtKB-KW"/>
</dbReference>
<feature type="domain" description="PA" evidence="13">
    <location>
        <begin position="375"/>
        <end position="463"/>
    </location>
</feature>
<feature type="active site" description="Charge relay system" evidence="9 10">
    <location>
        <position position="551"/>
    </location>
</feature>